<dbReference type="GO" id="GO:0006351">
    <property type="term" value="P:DNA-templated transcription"/>
    <property type="evidence" value="ECO:0007669"/>
    <property type="project" value="InterPro"/>
</dbReference>
<sequence>MARFFDLCLLLQKQTDNTIVWNCSGEDVCSQCHVRGASCIYDSSYSARTPNRTTSTSESGVRQEEEDGSLSAVQPLIIGRNRESIGPNRVEFNSLDIPKDANSEFAQRRPIDGSEHSPEQSLPETLASKGETVLSASLRQEEPPIGADLHDDLLSPVMPRSHLTTMGSQNTQIRDPGEKTTSPICQQPQDPRGYPKRYCKSTGLDSPCPQPYSLRLPPPLAATKLIDYYFQEVNPLFPILDQTLTSSRIEELLGEVVDQGTSQIIQVSLISSSLSILLCSILALAEQLSKISETSDGTKSGWEMYLQAEALCLHFGHDEEALLDIIKYHTLSARFLLSENSFHKAAKHASTAIRLAYDLQLNIQDSWPDCSSLEFSNRKRVWWALYVLDQQVSRRSGRPYLISEREVSVGKLHHGDAHETGRSRDATNDDQGNTSFLQALVDLSMIYRQIWDNFCSATASERSVRSNTAVFDQQLLRLQSRLRPKLQRDPPSMCQAEKVTRINTLRQFVLAEEINLLRLWIRRSPSMSNMDYDSLLVSISLIERNIRDLVTLADGDLQYSLIGFYLSSPLAENVGQLLDICDQSSSYQSSETLRILEVGCQLLLTLSRSSPHASRAIRDLQAGCSKTAATSVILEKIWSGNDGATAENISGEPQMIHVSELPPQDYYPQFTHGGLPSTSVLRPNNSVPSVLGTSRSPAAVSASSPKDKATFGLRRTNSSEVYLPEIMEDMYGELDFR</sequence>
<dbReference type="OrthoDB" id="2283488at2759"/>
<evidence type="ECO:0000259" key="3">
    <source>
        <dbReference type="SMART" id="SM00906"/>
    </source>
</evidence>
<dbReference type="GO" id="GO:0003677">
    <property type="term" value="F:DNA binding"/>
    <property type="evidence" value="ECO:0007669"/>
    <property type="project" value="InterPro"/>
</dbReference>
<dbReference type="InterPro" id="IPR050987">
    <property type="entry name" value="AtrR-like"/>
</dbReference>
<feature type="region of interest" description="Disordered" evidence="2">
    <location>
        <begin position="145"/>
        <end position="193"/>
    </location>
</feature>
<dbReference type="AlphaFoldDB" id="A0A0D1ZTM8"/>
<evidence type="ECO:0000313" key="4">
    <source>
        <dbReference type="EMBL" id="KIV90143.1"/>
    </source>
</evidence>
<dbReference type="Pfam" id="PF04082">
    <property type="entry name" value="Fungal_trans"/>
    <property type="match status" value="1"/>
</dbReference>
<dbReference type="RefSeq" id="XP_016221717.1">
    <property type="nucleotide sequence ID" value="XM_016372385.1"/>
</dbReference>
<dbReference type="STRING" id="212818.A0A0D1ZTM8"/>
<keyword evidence="1" id="KW-0539">Nucleus</keyword>
<feature type="domain" description="Xylanolytic transcriptional activator regulatory" evidence="3">
    <location>
        <begin position="345"/>
        <end position="418"/>
    </location>
</feature>
<proteinExistence type="predicted"/>
<dbReference type="PANTHER" id="PTHR46910:SF11">
    <property type="entry name" value="ZN(2)-C6 FUNGAL-TYPE DOMAIN-CONTAINING PROTEIN"/>
    <property type="match status" value="1"/>
</dbReference>
<dbReference type="VEuPathDB" id="FungiDB:PV10_07483"/>
<evidence type="ECO:0000256" key="1">
    <source>
        <dbReference type="ARBA" id="ARBA00023242"/>
    </source>
</evidence>
<feature type="compositionally biased region" description="Low complexity" evidence="2">
    <location>
        <begin position="694"/>
        <end position="704"/>
    </location>
</feature>
<feature type="region of interest" description="Disordered" evidence="2">
    <location>
        <begin position="677"/>
        <end position="705"/>
    </location>
</feature>
<dbReference type="InterPro" id="IPR007219">
    <property type="entry name" value="XnlR_reg_dom"/>
</dbReference>
<reference evidence="4 5" key="1">
    <citation type="submission" date="2015-01" db="EMBL/GenBank/DDBJ databases">
        <title>The Genome Sequence of Exophiala mesophila CBS40295.</title>
        <authorList>
            <consortium name="The Broad Institute Genomics Platform"/>
            <person name="Cuomo C."/>
            <person name="de Hoog S."/>
            <person name="Gorbushina A."/>
            <person name="Stielow B."/>
            <person name="Teixiera M."/>
            <person name="Abouelleil A."/>
            <person name="Chapman S.B."/>
            <person name="Priest M."/>
            <person name="Young S.K."/>
            <person name="Wortman J."/>
            <person name="Nusbaum C."/>
            <person name="Birren B."/>
        </authorList>
    </citation>
    <scope>NUCLEOTIDE SEQUENCE [LARGE SCALE GENOMIC DNA]</scope>
    <source>
        <strain evidence="4 5">CBS 40295</strain>
    </source>
</reference>
<gene>
    <name evidence="4" type="ORF">PV10_07483</name>
</gene>
<organism evidence="4 5">
    <name type="scientific">Exophiala mesophila</name>
    <name type="common">Black yeast-like fungus</name>
    <dbReference type="NCBI Taxonomy" id="212818"/>
    <lineage>
        <taxon>Eukaryota</taxon>
        <taxon>Fungi</taxon>
        <taxon>Dikarya</taxon>
        <taxon>Ascomycota</taxon>
        <taxon>Pezizomycotina</taxon>
        <taxon>Eurotiomycetes</taxon>
        <taxon>Chaetothyriomycetidae</taxon>
        <taxon>Chaetothyriales</taxon>
        <taxon>Herpotrichiellaceae</taxon>
        <taxon>Exophiala</taxon>
    </lineage>
</organism>
<keyword evidence="5" id="KW-1185">Reference proteome</keyword>
<dbReference type="Proteomes" id="UP000054302">
    <property type="component" value="Unassembled WGS sequence"/>
</dbReference>
<feature type="compositionally biased region" description="Polar residues" evidence="2">
    <location>
        <begin position="46"/>
        <end position="60"/>
    </location>
</feature>
<evidence type="ECO:0000256" key="2">
    <source>
        <dbReference type="SAM" id="MobiDB-lite"/>
    </source>
</evidence>
<dbReference type="HOGENOM" id="CLU_376435_0_0_1"/>
<name>A0A0D1ZTM8_EXOME</name>
<dbReference type="CDD" id="cd12148">
    <property type="entry name" value="fungal_TF_MHR"/>
    <property type="match status" value="1"/>
</dbReference>
<protein>
    <recommendedName>
        <fullName evidence="3">Xylanolytic transcriptional activator regulatory domain-containing protein</fullName>
    </recommendedName>
</protein>
<feature type="region of interest" description="Disordered" evidence="2">
    <location>
        <begin position="46"/>
        <end position="75"/>
    </location>
</feature>
<dbReference type="GO" id="GO:0008270">
    <property type="term" value="F:zinc ion binding"/>
    <property type="evidence" value="ECO:0007669"/>
    <property type="project" value="InterPro"/>
</dbReference>
<accession>A0A0D1ZTM8</accession>
<dbReference type="OMA" id="MGEDESH"/>
<dbReference type="SMART" id="SM00906">
    <property type="entry name" value="Fungal_trans"/>
    <property type="match status" value="1"/>
</dbReference>
<evidence type="ECO:0000313" key="5">
    <source>
        <dbReference type="Proteomes" id="UP000054302"/>
    </source>
</evidence>
<feature type="compositionally biased region" description="Polar residues" evidence="2">
    <location>
        <begin position="677"/>
        <end position="693"/>
    </location>
</feature>
<feature type="compositionally biased region" description="Polar residues" evidence="2">
    <location>
        <begin position="162"/>
        <end position="189"/>
    </location>
</feature>
<dbReference type="GO" id="GO:0003700">
    <property type="term" value="F:DNA-binding transcription factor activity"/>
    <property type="evidence" value="ECO:0007669"/>
    <property type="project" value="InterPro"/>
</dbReference>
<dbReference type="GeneID" id="27325328"/>
<dbReference type="PANTHER" id="PTHR46910">
    <property type="entry name" value="TRANSCRIPTION FACTOR PDR1"/>
    <property type="match status" value="1"/>
</dbReference>
<dbReference type="EMBL" id="KN847524">
    <property type="protein sequence ID" value="KIV90143.1"/>
    <property type="molecule type" value="Genomic_DNA"/>
</dbReference>